<organism evidence="2 3">
    <name type="scientific">Tenggerimyces flavus</name>
    <dbReference type="NCBI Taxonomy" id="1708749"/>
    <lineage>
        <taxon>Bacteria</taxon>
        <taxon>Bacillati</taxon>
        <taxon>Actinomycetota</taxon>
        <taxon>Actinomycetes</taxon>
        <taxon>Propionibacteriales</taxon>
        <taxon>Nocardioidaceae</taxon>
        <taxon>Tenggerimyces</taxon>
    </lineage>
</organism>
<proteinExistence type="predicted"/>
<feature type="transmembrane region" description="Helical" evidence="1">
    <location>
        <begin position="198"/>
        <end position="216"/>
    </location>
</feature>
<gene>
    <name evidence="2" type="ORF">ACFOUW_01700</name>
</gene>
<name>A0ABV7Y2T1_9ACTN</name>
<feature type="transmembrane region" description="Helical" evidence="1">
    <location>
        <begin position="126"/>
        <end position="144"/>
    </location>
</feature>
<reference evidence="3" key="1">
    <citation type="journal article" date="2019" name="Int. J. Syst. Evol. Microbiol.">
        <title>The Global Catalogue of Microorganisms (GCM) 10K type strain sequencing project: providing services to taxonomists for standard genome sequencing and annotation.</title>
        <authorList>
            <consortium name="The Broad Institute Genomics Platform"/>
            <consortium name="The Broad Institute Genome Sequencing Center for Infectious Disease"/>
            <person name="Wu L."/>
            <person name="Ma J."/>
        </authorList>
    </citation>
    <scope>NUCLEOTIDE SEQUENCE [LARGE SCALE GENOMIC DNA]</scope>
    <source>
        <strain evidence="3">CGMCC 4.7241</strain>
    </source>
</reference>
<dbReference type="EMBL" id="JBHRZH010000001">
    <property type="protein sequence ID" value="MFC3759541.1"/>
    <property type="molecule type" value="Genomic_DNA"/>
</dbReference>
<feature type="transmembrane region" description="Helical" evidence="1">
    <location>
        <begin position="96"/>
        <end position="120"/>
    </location>
</feature>
<comment type="caution">
    <text evidence="2">The sequence shown here is derived from an EMBL/GenBank/DDBJ whole genome shotgun (WGS) entry which is preliminary data.</text>
</comment>
<evidence type="ECO:0000313" key="3">
    <source>
        <dbReference type="Proteomes" id="UP001595699"/>
    </source>
</evidence>
<evidence type="ECO:0000313" key="2">
    <source>
        <dbReference type="EMBL" id="MFC3759541.1"/>
    </source>
</evidence>
<accession>A0ABV7Y2T1</accession>
<protein>
    <submittedName>
        <fullName evidence="2">Uncharacterized protein</fullName>
    </submittedName>
</protein>
<dbReference type="RefSeq" id="WP_205122079.1">
    <property type="nucleotide sequence ID" value="NZ_JAFBCM010000001.1"/>
</dbReference>
<sequence length="231" mass="24624">MAAPETPDEPRRSGGPGLFRSFGSAASGAEDYRMLLTVIAGLSLGVAATALPALIEGPFATWLYPAKVAMWLTGIAATVLEYLAVSFGSRLYLVRVELFATLSLSLVFLAQAGMFVVLTMGSDNLGTRWFVMFAFFNLLSGLEAEHGRRVVLKHAVGKFPEQVVHRYAGSLKQVALFVTVTGALSLVFAILGGGVPNVVVFVMALLALGTTVAANVQQRKIRDELAQYGII</sequence>
<evidence type="ECO:0000256" key="1">
    <source>
        <dbReference type="SAM" id="Phobius"/>
    </source>
</evidence>
<keyword evidence="3" id="KW-1185">Reference proteome</keyword>
<keyword evidence="1" id="KW-0472">Membrane</keyword>
<keyword evidence="1" id="KW-0812">Transmembrane</keyword>
<feature type="transmembrane region" description="Helical" evidence="1">
    <location>
        <begin position="34"/>
        <end position="55"/>
    </location>
</feature>
<feature type="transmembrane region" description="Helical" evidence="1">
    <location>
        <begin position="61"/>
        <end position="84"/>
    </location>
</feature>
<dbReference type="Proteomes" id="UP001595699">
    <property type="component" value="Unassembled WGS sequence"/>
</dbReference>
<feature type="transmembrane region" description="Helical" evidence="1">
    <location>
        <begin position="174"/>
        <end position="192"/>
    </location>
</feature>
<keyword evidence="1" id="KW-1133">Transmembrane helix</keyword>